<feature type="transmembrane region" description="Helical" evidence="1">
    <location>
        <begin position="44"/>
        <end position="65"/>
    </location>
</feature>
<reference evidence="2 3" key="1">
    <citation type="journal article" date="2019" name="Microorganisms">
        <title>Genome Insights into the Novel Species Microvirga brassicacearum, a Rapeseed Endophyte with Biotechnological Potential.</title>
        <authorList>
            <person name="Jimenez-Gomez A."/>
            <person name="Saati-Santamaria Z."/>
            <person name="Igual J.M."/>
            <person name="Rivas R."/>
            <person name="Mateos P.F."/>
            <person name="Garcia-Fraile P."/>
        </authorList>
    </citation>
    <scope>NUCLEOTIDE SEQUENCE [LARGE SCALE GENOMIC DNA]</scope>
    <source>
        <strain evidence="2 3">CDVBN77</strain>
    </source>
</reference>
<feature type="transmembrane region" description="Helical" evidence="1">
    <location>
        <begin position="101"/>
        <end position="118"/>
    </location>
</feature>
<feature type="transmembrane region" description="Helical" evidence="1">
    <location>
        <begin position="72"/>
        <end position="95"/>
    </location>
</feature>
<keyword evidence="1" id="KW-0812">Transmembrane</keyword>
<evidence type="ECO:0000313" key="3">
    <source>
        <dbReference type="Proteomes" id="UP000325684"/>
    </source>
</evidence>
<keyword evidence="1" id="KW-0472">Membrane</keyword>
<dbReference type="EMBL" id="VCMV01000071">
    <property type="protein sequence ID" value="KAB0264556.1"/>
    <property type="molecule type" value="Genomic_DNA"/>
</dbReference>
<gene>
    <name evidence="2" type="ORF">FEZ63_22835</name>
</gene>
<dbReference type="AlphaFoldDB" id="A0A5N3P493"/>
<sequence length="138" mass="14600">MMTISPSPFLRQALLADAVTSTACGVLMLLAAGPLAGMLGLPEALLRIAGAVLLPFAALVAYLSLRPRLSRIAVWAVVLVNGLWAADSVLLLMSGWVAPTAAGYVFVLAQAAVVLMYAELQFMGLRRSDTLRSETIRT</sequence>
<feature type="transmembrane region" description="Helical" evidence="1">
    <location>
        <begin position="12"/>
        <end position="32"/>
    </location>
</feature>
<evidence type="ECO:0000256" key="1">
    <source>
        <dbReference type="SAM" id="Phobius"/>
    </source>
</evidence>
<proteinExistence type="predicted"/>
<comment type="caution">
    <text evidence="2">The sequence shown here is derived from an EMBL/GenBank/DDBJ whole genome shotgun (WGS) entry which is preliminary data.</text>
</comment>
<keyword evidence="3" id="KW-1185">Reference proteome</keyword>
<evidence type="ECO:0000313" key="2">
    <source>
        <dbReference type="EMBL" id="KAB0264556.1"/>
    </source>
</evidence>
<organism evidence="2 3">
    <name type="scientific">Microvirga brassicacearum</name>
    <dbReference type="NCBI Taxonomy" id="2580413"/>
    <lineage>
        <taxon>Bacteria</taxon>
        <taxon>Pseudomonadati</taxon>
        <taxon>Pseudomonadota</taxon>
        <taxon>Alphaproteobacteria</taxon>
        <taxon>Hyphomicrobiales</taxon>
        <taxon>Methylobacteriaceae</taxon>
        <taxon>Microvirga</taxon>
    </lineage>
</organism>
<name>A0A5N3P493_9HYPH</name>
<keyword evidence="1" id="KW-1133">Transmembrane helix</keyword>
<evidence type="ECO:0008006" key="4">
    <source>
        <dbReference type="Google" id="ProtNLM"/>
    </source>
</evidence>
<dbReference type="Proteomes" id="UP000325684">
    <property type="component" value="Unassembled WGS sequence"/>
</dbReference>
<protein>
    <recommendedName>
        <fullName evidence="4">Integral membrane protein</fullName>
    </recommendedName>
</protein>
<accession>A0A5N3P493</accession>
<dbReference type="OrthoDB" id="7570420at2"/>